<organism evidence="2">
    <name type="scientific">viral metagenome</name>
    <dbReference type="NCBI Taxonomy" id="1070528"/>
    <lineage>
        <taxon>unclassified sequences</taxon>
        <taxon>metagenomes</taxon>
        <taxon>organismal metagenomes</taxon>
    </lineage>
</organism>
<evidence type="ECO:0000259" key="1">
    <source>
        <dbReference type="Pfam" id="PF03031"/>
    </source>
</evidence>
<proteinExistence type="predicted"/>
<dbReference type="InterPro" id="IPR023214">
    <property type="entry name" value="HAD_sf"/>
</dbReference>
<dbReference type="Gene3D" id="3.40.50.1000">
    <property type="entry name" value="HAD superfamily/HAD-like"/>
    <property type="match status" value="1"/>
</dbReference>
<reference evidence="2" key="1">
    <citation type="journal article" date="2020" name="Nature">
        <title>Giant virus diversity and host interactions through global metagenomics.</title>
        <authorList>
            <person name="Schulz F."/>
            <person name="Roux S."/>
            <person name="Paez-Espino D."/>
            <person name="Jungbluth S."/>
            <person name="Walsh D.A."/>
            <person name="Denef V.J."/>
            <person name="McMahon K.D."/>
            <person name="Konstantinidis K.T."/>
            <person name="Eloe-Fadrosh E.A."/>
            <person name="Kyrpides N.C."/>
            <person name="Woyke T."/>
        </authorList>
    </citation>
    <scope>NUCLEOTIDE SEQUENCE</scope>
    <source>
        <strain evidence="2">GVMAG-M-3300018416-45</strain>
    </source>
</reference>
<dbReference type="InterPro" id="IPR036412">
    <property type="entry name" value="HAD-like_sf"/>
</dbReference>
<feature type="domain" description="FCP1 homology" evidence="1">
    <location>
        <begin position="4"/>
        <end position="168"/>
    </location>
</feature>
<dbReference type="EMBL" id="MN739226">
    <property type="protein sequence ID" value="QHS94579.1"/>
    <property type="molecule type" value="Genomic_DNA"/>
</dbReference>
<evidence type="ECO:0000313" key="2">
    <source>
        <dbReference type="EMBL" id="QHS94579.1"/>
    </source>
</evidence>
<protein>
    <recommendedName>
        <fullName evidence="1">FCP1 homology domain-containing protein</fullName>
    </recommendedName>
</protein>
<dbReference type="SUPFAM" id="SSF56784">
    <property type="entry name" value="HAD-like"/>
    <property type="match status" value="1"/>
</dbReference>
<accession>A0A6C0BSN0</accession>
<dbReference type="InterPro" id="IPR004274">
    <property type="entry name" value="FCP1_dom"/>
</dbReference>
<dbReference type="AlphaFoldDB" id="A0A6C0BSN0"/>
<dbReference type="Pfam" id="PF03031">
    <property type="entry name" value="NIF"/>
    <property type="match status" value="1"/>
</dbReference>
<name>A0A6C0BSN0_9ZZZZ</name>
<sequence length="236" mass="28047">MNRIVVFDMDETLGTFFHLSVFLKALTTLFPYLDYDAEFNKTMNLFSILHRPYIKDILRYVCKARRNGNISRIILYTNNRGDPSWARRITGYFENVLKCKIFDDIIFAYMVNGKIIDGRRTTNDKTITDLRRCSRIANTTQICFIDDQYHEDMNHPNLTYIKVPPYNYSIGYHEMVTLYYSKYPICRNKTEFISNMVHYMNIMTPNVKRTTLKEYRNHISASKQLSEYIKIFCTSS</sequence>